<dbReference type="EMBL" id="FOFA01000003">
    <property type="protein sequence ID" value="SEQ42137.1"/>
    <property type="molecule type" value="Genomic_DNA"/>
</dbReference>
<dbReference type="AlphaFoldDB" id="A0A1H9FW99"/>
<reference evidence="2" key="1">
    <citation type="submission" date="2016-10" db="EMBL/GenBank/DDBJ databases">
        <authorList>
            <person name="Varghese N."/>
            <person name="Submissions S."/>
        </authorList>
    </citation>
    <scope>NUCLEOTIDE SEQUENCE [LARGE SCALE GENOMIC DNA]</scope>
    <source>
        <strain evidence="2">CGMCC 4.6856</strain>
    </source>
</reference>
<dbReference type="Proteomes" id="UP000198504">
    <property type="component" value="Unassembled WGS sequence"/>
</dbReference>
<dbReference type="STRING" id="1036181.SAMN05421756_103407"/>
<accession>A0A1H9FW99</accession>
<sequence length="36" mass="4175">MPTRRTKRADGRYTVNLTVEHSDGTRSLTRFPGHLF</sequence>
<keyword evidence="2" id="KW-1185">Reference proteome</keyword>
<evidence type="ECO:0000313" key="2">
    <source>
        <dbReference type="Proteomes" id="UP000198504"/>
    </source>
</evidence>
<gene>
    <name evidence="1" type="ORF">SAMN05421756_103407</name>
</gene>
<name>A0A1H9FW99_9ACTN</name>
<evidence type="ECO:0000313" key="1">
    <source>
        <dbReference type="EMBL" id="SEQ42137.1"/>
    </source>
</evidence>
<protein>
    <submittedName>
        <fullName evidence="1">Uncharacterized protein</fullName>
    </submittedName>
</protein>
<proteinExistence type="predicted"/>
<organism evidence="1 2">
    <name type="scientific">Microlunatus flavus</name>
    <dbReference type="NCBI Taxonomy" id="1036181"/>
    <lineage>
        <taxon>Bacteria</taxon>
        <taxon>Bacillati</taxon>
        <taxon>Actinomycetota</taxon>
        <taxon>Actinomycetes</taxon>
        <taxon>Propionibacteriales</taxon>
        <taxon>Propionibacteriaceae</taxon>
        <taxon>Microlunatus</taxon>
    </lineage>
</organism>